<evidence type="ECO:0000313" key="2">
    <source>
        <dbReference type="Proteomes" id="UP000266327"/>
    </source>
</evidence>
<sequence>MTRQNSETEDDDSIWVVYEAPPDFPDQYVARRLHMNRRTADYVVGDTLNDVRSKLPKGLFRIERSERDDPMIRESWI</sequence>
<evidence type="ECO:0000313" key="1">
    <source>
        <dbReference type="EMBL" id="RJG02475.1"/>
    </source>
</evidence>
<dbReference type="OrthoDB" id="6400834at2"/>
<reference evidence="2" key="1">
    <citation type="submission" date="2018-09" db="EMBL/GenBank/DDBJ databases">
        <authorList>
            <person name="Zhu H."/>
        </authorList>
    </citation>
    <scope>NUCLEOTIDE SEQUENCE [LARGE SCALE GENOMIC DNA]</scope>
    <source>
        <strain evidence="2">K1S02-23</strain>
    </source>
</reference>
<dbReference type="AlphaFoldDB" id="A0A3A3G486"/>
<gene>
    <name evidence="1" type="ORF">D3878_13540</name>
</gene>
<comment type="caution">
    <text evidence="1">The sequence shown here is derived from an EMBL/GenBank/DDBJ whole genome shotgun (WGS) entry which is preliminary data.</text>
</comment>
<dbReference type="Proteomes" id="UP000266327">
    <property type="component" value="Unassembled WGS sequence"/>
</dbReference>
<protein>
    <submittedName>
        <fullName evidence="1">Uncharacterized protein</fullName>
    </submittedName>
</protein>
<proteinExistence type="predicted"/>
<accession>A0A3A3G486</accession>
<keyword evidence="2" id="KW-1185">Reference proteome</keyword>
<organism evidence="1 2">
    <name type="scientific">Noviherbaspirillum sedimenti</name>
    <dbReference type="NCBI Taxonomy" id="2320865"/>
    <lineage>
        <taxon>Bacteria</taxon>
        <taxon>Pseudomonadati</taxon>
        <taxon>Pseudomonadota</taxon>
        <taxon>Betaproteobacteria</taxon>
        <taxon>Burkholderiales</taxon>
        <taxon>Oxalobacteraceae</taxon>
        <taxon>Noviherbaspirillum</taxon>
    </lineage>
</organism>
<dbReference type="EMBL" id="QYUQ01000002">
    <property type="protein sequence ID" value="RJG02475.1"/>
    <property type="molecule type" value="Genomic_DNA"/>
</dbReference>
<dbReference type="RefSeq" id="WP_119785976.1">
    <property type="nucleotide sequence ID" value="NZ_QYUQ01000002.1"/>
</dbReference>
<name>A0A3A3G486_9BURK</name>